<dbReference type="EMBL" id="JARKIE010000019">
    <property type="protein sequence ID" value="KAJ7700812.1"/>
    <property type="molecule type" value="Genomic_DNA"/>
</dbReference>
<feature type="compositionally biased region" description="Basic and acidic residues" evidence="1">
    <location>
        <begin position="117"/>
        <end position="132"/>
    </location>
</feature>
<evidence type="ECO:0000313" key="2">
    <source>
        <dbReference type="EMBL" id="KAJ7700812.1"/>
    </source>
</evidence>
<dbReference type="AlphaFoldDB" id="A0AAD7GPB7"/>
<reference evidence="2" key="1">
    <citation type="submission" date="2023-03" db="EMBL/GenBank/DDBJ databases">
        <title>Massive genome expansion in bonnet fungi (Mycena s.s.) driven by repeated elements and novel gene families across ecological guilds.</title>
        <authorList>
            <consortium name="Lawrence Berkeley National Laboratory"/>
            <person name="Harder C.B."/>
            <person name="Miyauchi S."/>
            <person name="Viragh M."/>
            <person name="Kuo A."/>
            <person name="Thoen E."/>
            <person name="Andreopoulos B."/>
            <person name="Lu D."/>
            <person name="Skrede I."/>
            <person name="Drula E."/>
            <person name="Henrissat B."/>
            <person name="Morin E."/>
            <person name="Kohler A."/>
            <person name="Barry K."/>
            <person name="LaButti K."/>
            <person name="Morin E."/>
            <person name="Salamov A."/>
            <person name="Lipzen A."/>
            <person name="Mereny Z."/>
            <person name="Hegedus B."/>
            <person name="Baldrian P."/>
            <person name="Stursova M."/>
            <person name="Weitz H."/>
            <person name="Taylor A."/>
            <person name="Grigoriev I.V."/>
            <person name="Nagy L.G."/>
            <person name="Martin F."/>
            <person name="Kauserud H."/>
        </authorList>
    </citation>
    <scope>NUCLEOTIDE SEQUENCE</scope>
    <source>
        <strain evidence="2">CBHHK067</strain>
    </source>
</reference>
<evidence type="ECO:0008006" key="4">
    <source>
        <dbReference type="Google" id="ProtNLM"/>
    </source>
</evidence>
<proteinExistence type="predicted"/>
<protein>
    <recommendedName>
        <fullName evidence="4">HNH nuclease domain-containing protein</fullName>
    </recommendedName>
</protein>
<feature type="region of interest" description="Disordered" evidence="1">
    <location>
        <begin position="295"/>
        <end position="319"/>
    </location>
</feature>
<feature type="compositionally biased region" description="Low complexity" evidence="1">
    <location>
        <begin position="302"/>
        <end position="319"/>
    </location>
</feature>
<keyword evidence="3" id="KW-1185">Reference proteome</keyword>
<evidence type="ECO:0000313" key="3">
    <source>
        <dbReference type="Proteomes" id="UP001221757"/>
    </source>
</evidence>
<organism evidence="2 3">
    <name type="scientific">Mycena rosella</name>
    <name type="common">Pink bonnet</name>
    <name type="synonym">Agaricus rosellus</name>
    <dbReference type="NCBI Taxonomy" id="1033263"/>
    <lineage>
        <taxon>Eukaryota</taxon>
        <taxon>Fungi</taxon>
        <taxon>Dikarya</taxon>
        <taxon>Basidiomycota</taxon>
        <taxon>Agaricomycotina</taxon>
        <taxon>Agaricomycetes</taxon>
        <taxon>Agaricomycetidae</taxon>
        <taxon>Agaricales</taxon>
        <taxon>Marasmiineae</taxon>
        <taxon>Mycenaceae</taxon>
        <taxon>Mycena</taxon>
    </lineage>
</organism>
<comment type="caution">
    <text evidence="2">The sequence shown here is derived from an EMBL/GenBank/DDBJ whole genome shotgun (WGS) entry which is preliminary data.</text>
</comment>
<feature type="region of interest" description="Disordered" evidence="1">
    <location>
        <begin position="1"/>
        <end position="138"/>
    </location>
</feature>
<name>A0AAD7GPB7_MYCRO</name>
<accession>A0AAD7GPB7</accession>
<sequence>MDLPPPGGNTGSRTRGAEISPGTYRNAEEKQDAQDRPDSPSDLARERVVIRNKGNKGKERMQSGALTNESPADDSLRRPRKAYTTGSTRSFLSDMAPPPPPSASAHSEQTGDEIDYMTDRGADYDSEPESRMYFEGGEDDVDDRLEVDWVNPEPQRRLPENSSSKKRVPLGGSIHAQAKKLVLVTDPNRGQCILTGEEPGSSIQWAHMLRRATKEPELTTIEWHFGMKWESLYIDTRFNLVGLQADLHLALDNGQWALVPHFGTIRVIANWVRDKGRKKGSISKYLETQIARGEFSTKHSRPSGASAKASRPSAASGSASEPATINIYSYYMLPLNDAIKTKPIHRRPDITQLFDVNVDEIRHTFPFTTVGRLKSHIQPHFVIYAVGAKLHAIETSMEKNGEDFNAWLGTLSLNASFGHHPYRNQREAKVEKEDQVDIRNLESLDNIRYIYREWTKDTDVPKKGSEDPWRVYTP</sequence>
<evidence type="ECO:0000256" key="1">
    <source>
        <dbReference type="SAM" id="MobiDB-lite"/>
    </source>
</evidence>
<gene>
    <name evidence="2" type="ORF">B0H17DRAFT_1128665</name>
</gene>
<feature type="compositionally biased region" description="Basic and acidic residues" evidence="1">
    <location>
        <begin position="26"/>
        <end position="49"/>
    </location>
</feature>
<dbReference type="Proteomes" id="UP001221757">
    <property type="component" value="Unassembled WGS sequence"/>
</dbReference>